<evidence type="ECO:0000256" key="8">
    <source>
        <dbReference type="ARBA" id="ARBA00083566"/>
    </source>
</evidence>
<dbReference type="Pfam" id="PF13513">
    <property type="entry name" value="HEAT_EZ"/>
    <property type="match status" value="1"/>
</dbReference>
<dbReference type="PROSITE" id="PS50077">
    <property type="entry name" value="HEAT_REPEAT"/>
    <property type="match status" value="1"/>
</dbReference>
<dbReference type="FunFam" id="1.25.10.10:FF:000027">
    <property type="entry name" value="Importin subunit beta-1"/>
    <property type="match status" value="1"/>
</dbReference>
<comment type="similarity">
    <text evidence="2">Belongs to the importin beta family. Importin beta-1 subfamily.</text>
</comment>
<dbReference type="Pfam" id="PF25574">
    <property type="entry name" value="TPR_IMB1"/>
    <property type="match status" value="1"/>
</dbReference>
<dbReference type="STRING" id="4829.A0A168NLW1"/>
<dbReference type="GO" id="GO:0005737">
    <property type="term" value="C:cytoplasm"/>
    <property type="evidence" value="ECO:0007669"/>
    <property type="project" value="UniProtKB-SubCell"/>
</dbReference>
<evidence type="ECO:0000313" key="11">
    <source>
        <dbReference type="EMBL" id="SAM00802.1"/>
    </source>
</evidence>
<dbReference type="GO" id="GO:0006606">
    <property type="term" value="P:protein import into nucleus"/>
    <property type="evidence" value="ECO:0007669"/>
    <property type="project" value="InterPro"/>
</dbReference>
<dbReference type="EMBL" id="LT553414">
    <property type="protein sequence ID" value="SAM00802.1"/>
    <property type="molecule type" value="Genomic_DNA"/>
</dbReference>
<dbReference type="InterPro" id="IPR021133">
    <property type="entry name" value="HEAT_type_2"/>
</dbReference>
<comment type="subcellular location">
    <subcellularLocation>
        <location evidence="1">Cytoplasm</location>
    </subcellularLocation>
</comment>
<protein>
    <recommendedName>
        <fullName evidence="7">Importin-95</fullName>
    </recommendedName>
    <alternativeName>
        <fullName evidence="8">Karyopherin-95</fullName>
    </alternativeName>
</protein>
<keyword evidence="5" id="KW-0677">Repeat</keyword>
<evidence type="ECO:0000259" key="10">
    <source>
        <dbReference type="Pfam" id="PF25574"/>
    </source>
</evidence>
<keyword evidence="3" id="KW-0813">Transport</keyword>
<dbReference type="FunCoup" id="A0A168NLW1">
    <property type="interactions" value="1413"/>
</dbReference>
<feature type="repeat" description="HEAT" evidence="9">
    <location>
        <begin position="345"/>
        <end position="377"/>
    </location>
</feature>
<keyword evidence="12" id="KW-1185">Reference proteome</keyword>
<evidence type="ECO:0000256" key="9">
    <source>
        <dbReference type="PROSITE-ProRule" id="PRU00103"/>
    </source>
</evidence>
<keyword evidence="6" id="KW-0653">Protein transport</keyword>
<organism evidence="11">
    <name type="scientific">Absidia glauca</name>
    <name type="common">Pin mould</name>
    <dbReference type="NCBI Taxonomy" id="4829"/>
    <lineage>
        <taxon>Eukaryota</taxon>
        <taxon>Fungi</taxon>
        <taxon>Fungi incertae sedis</taxon>
        <taxon>Mucoromycota</taxon>
        <taxon>Mucoromycotina</taxon>
        <taxon>Mucoromycetes</taxon>
        <taxon>Mucorales</taxon>
        <taxon>Cunninghamellaceae</taxon>
        <taxon>Absidia</taxon>
    </lineage>
</organism>
<dbReference type="OMA" id="PADCFFF"/>
<keyword evidence="4" id="KW-0963">Cytoplasm</keyword>
<dbReference type="PANTHER" id="PTHR10527">
    <property type="entry name" value="IMPORTIN BETA"/>
    <property type="match status" value="1"/>
</dbReference>
<feature type="domain" description="Importin subunit beta-1/Transportin-1-like TPR repeats" evidence="10">
    <location>
        <begin position="388"/>
        <end position="707"/>
    </location>
</feature>
<accession>A0A168NLW1</accession>
<name>A0A168NLW1_ABSGL</name>
<dbReference type="OrthoDB" id="10263328at2759"/>
<evidence type="ECO:0000256" key="5">
    <source>
        <dbReference type="ARBA" id="ARBA00022737"/>
    </source>
</evidence>
<dbReference type="SUPFAM" id="SSF48371">
    <property type="entry name" value="ARM repeat"/>
    <property type="match status" value="1"/>
</dbReference>
<gene>
    <name evidence="11" type="primary">ABSGL_06524.1 scaffold 8356</name>
</gene>
<dbReference type="Proteomes" id="UP000078561">
    <property type="component" value="Unassembled WGS sequence"/>
</dbReference>
<evidence type="ECO:0000313" key="12">
    <source>
        <dbReference type="Proteomes" id="UP000078561"/>
    </source>
</evidence>
<dbReference type="InterPro" id="IPR040122">
    <property type="entry name" value="Importin_beta"/>
</dbReference>
<dbReference type="InterPro" id="IPR011989">
    <property type="entry name" value="ARM-like"/>
</dbReference>
<evidence type="ECO:0000256" key="1">
    <source>
        <dbReference type="ARBA" id="ARBA00004496"/>
    </source>
</evidence>
<dbReference type="InterPro" id="IPR016024">
    <property type="entry name" value="ARM-type_fold"/>
</dbReference>
<dbReference type="AlphaFoldDB" id="A0A168NLW1"/>
<dbReference type="InParanoid" id="A0A168NLW1"/>
<evidence type="ECO:0000256" key="6">
    <source>
        <dbReference type="ARBA" id="ARBA00022927"/>
    </source>
</evidence>
<evidence type="ECO:0000256" key="2">
    <source>
        <dbReference type="ARBA" id="ARBA00010907"/>
    </source>
</evidence>
<evidence type="ECO:0000256" key="3">
    <source>
        <dbReference type="ARBA" id="ARBA00022448"/>
    </source>
</evidence>
<dbReference type="Gene3D" id="1.25.10.10">
    <property type="entry name" value="Leucine-rich Repeat Variant"/>
    <property type="match status" value="1"/>
</dbReference>
<dbReference type="InterPro" id="IPR058584">
    <property type="entry name" value="IMB1_TNPO1-like_TPR"/>
</dbReference>
<proteinExistence type="inferred from homology"/>
<evidence type="ECO:0000256" key="4">
    <source>
        <dbReference type="ARBA" id="ARBA00022490"/>
    </source>
</evidence>
<reference evidence="11" key="1">
    <citation type="submission" date="2016-04" db="EMBL/GenBank/DDBJ databases">
        <authorList>
            <person name="Evans L.H."/>
            <person name="Alamgir A."/>
            <person name="Owens N."/>
            <person name="Weber N.D."/>
            <person name="Virtaneva K."/>
            <person name="Barbian K."/>
            <person name="Babar A."/>
            <person name="Rosenke K."/>
        </authorList>
    </citation>
    <scope>NUCLEOTIDE SEQUENCE [LARGE SCALE GENOMIC DNA]</scope>
    <source>
        <strain evidence="11">CBS 101.48</strain>
    </source>
</reference>
<evidence type="ECO:0000256" key="7">
    <source>
        <dbReference type="ARBA" id="ARBA00079884"/>
    </source>
</evidence>
<sequence length="778" mass="85243">MDFTTLLANTLSYGNWAALDETVRTQIKRAALLTLQSPRKVVGCSASQVVAAIAEIELLHGQWPDLVHILLDNVTATDNVNLKQATLKTIGYICEGVDCHVLASQSNELLTAVVQGARAEEQNPEVRLEAIKALYNSLEFARNNFARESERNFIMHVVCEAMQSDSPELMVSAYECLVKIMQLYYGVMPAYMDEALLPLTLSGMTGPDEKVALQAIEFWSTICDVEIAVKAEIEQAHLIGEPPEFMCHDFSGKAIGKIVPALLWVLTKQDEDADEDEWTPSMSSATCLSLLAQCVRDAIISPIVPFVESNINNGDWRYRAAAVMAFGSIMDGPPTNFLAPLVDQALPTLMTMMQDPVVSVKDAVAWTLGRVCEFLSPCIQPKAHLNDLVSSLLCGLQDNLRIVANCCWALMNLAEQLAPLPGSSNPTSTMSIYFEGIATSLLQFTDNNCNEANCRTSAYEALSAFIMYSANDCIPMVQNIVLAILDRLESTIAMENQILNADDRLDHSELQSSLLGVLTNSIRRLPQDITHVSDRIMAVVLQLLTTSSKQATTTEDAFLMIGAMTTVLESDFQRYTDTFVPLLCAALENPQEYQLCLIAVGIIGDLCRALGPASSQHCRELVPLLIINLKSPVLHSSVKPCILSCFGDIAQAIGKDFEQYLEAVLLMLETTGTLRAGIDSNKVVNLVNALLEGTVEAYVGIIQGMRGCSNDRSDDLTRALLGLIGDLAETFGHAIAPFVLNDDWLDSLLKHVRTDQHASNDTKNTARWAKKMVKTHCL</sequence>